<evidence type="ECO:0000313" key="3">
    <source>
        <dbReference type="Proteomes" id="UP000828251"/>
    </source>
</evidence>
<reference evidence="2 3" key="1">
    <citation type="journal article" date="2021" name="Plant Biotechnol. J.">
        <title>Multi-omics assisted identification of the key and species-specific regulatory components of drought-tolerant mechanisms in Gossypium stocksii.</title>
        <authorList>
            <person name="Yu D."/>
            <person name="Ke L."/>
            <person name="Zhang D."/>
            <person name="Wu Y."/>
            <person name="Sun Y."/>
            <person name="Mei J."/>
            <person name="Sun J."/>
            <person name="Sun Y."/>
        </authorList>
    </citation>
    <scope>NUCLEOTIDE SEQUENCE [LARGE SCALE GENOMIC DNA]</scope>
    <source>
        <strain evidence="3">cv. E1</strain>
        <tissue evidence="2">Leaf</tissue>
    </source>
</reference>
<protein>
    <recommendedName>
        <fullName evidence="1">RNase H type-1 domain-containing protein</fullName>
    </recommendedName>
</protein>
<gene>
    <name evidence="2" type="ORF">J1N35_029674</name>
</gene>
<proteinExistence type="predicted"/>
<dbReference type="AlphaFoldDB" id="A0A9D3ZTF2"/>
<dbReference type="GO" id="GO:0003676">
    <property type="term" value="F:nucleic acid binding"/>
    <property type="evidence" value="ECO:0007669"/>
    <property type="project" value="InterPro"/>
</dbReference>
<feature type="domain" description="RNase H type-1" evidence="1">
    <location>
        <begin position="62"/>
        <end position="116"/>
    </location>
</feature>
<dbReference type="InterPro" id="IPR002156">
    <property type="entry name" value="RNaseH_domain"/>
</dbReference>
<name>A0A9D3ZTF2_9ROSI</name>
<sequence length="117" mass="13361">MDNFTANFIKNYLKELNNLSNKLPKRKEVIERWKMLKNPCVKDSRGQMIGSKIVINENIPLMFAAEALACIHSIQMGLYLGIKAVEVKGDSLTVVKKAEMNEEDRSKISTYIKDAKR</sequence>
<accession>A0A9D3ZTF2</accession>
<evidence type="ECO:0000313" key="2">
    <source>
        <dbReference type="EMBL" id="KAH1064687.1"/>
    </source>
</evidence>
<dbReference type="EMBL" id="JAIQCV010000009">
    <property type="protein sequence ID" value="KAH1064687.1"/>
    <property type="molecule type" value="Genomic_DNA"/>
</dbReference>
<keyword evidence="3" id="KW-1185">Reference proteome</keyword>
<dbReference type="OrthoDB" id="1935929at2759"/>
<evidence type="ECO:0000259" key="1">
    <source>
        <dbReference type="Pfam" id="PF13456"/>
    </source>
</evidence>
<organism evidence="2 3">
    <name type="scientific">Gossypium stocksii</name>
    <dbReference type="NCBI Taxonomy" id="47602"/>
    <lineage>
        <taxon>Eukaryota</taxon>
        <taxon>Viridiplantae</taxon>
        <taxon>Streptophyta</taxon>
        <taxon>Embryophyta</taxon>
        <taxon>Tracheophyta</taxon>
        <taxon>Spermatophyta</taxon>
        <taxon>Magnoliopsida</taxon>
        <taxon>eudicotyledons</taxon>
        <taxon>Gunneridae</taxon>
        <taxon>Pentapetalae</taxon>
        <taxon>rosids</taxon>
        <taxon>malvids</taxon>
        <taxon>Malvales</taxon>
        <taxon>Malvaceae</taxon>
        <taxon>Malvoideae</taxon>
        <taxon>Gossypium</taxon>
    </lineage>
</organism>
<dbReference type="Proteomes" id="UP000828251">
    <property type="component" value="Unassembled WGS sequence"/>
</dbReference>
<dbReference type="GO" id="GO:0004523">
    <property type="term" value="F:RNA-DNA hybrid ribonuclease activity"/>
    <property type="evidence" value="ECO:0007669"/>
    <property type="project" value="InterPro"/>
</dbReference>
<dbReference type="Pfam" id="PF13456">
    <property type="entry name" value="RVT_3"/>
    <property type="match status" value="1"/>
</dbReference>
<comment type="caution">
    <text evidence="2">The sequence shown here is derived from an EMBL/GenBank/DDBJ whole genome shotgun (WGS) entry which is preliminary data.</text>
</comment>